<dbReference type="OrthoDB" id="73875at2759"/>
<dbReference type="EMBL" id="QKWP01000388">
    <property type="protein sequence ID" value="RIB20950.1"/>
    <property type="molecule type" value="Genomic_DNA"/>
</dbReference>
<comment type="caution">
    <text evidence="1">The sequence shown here is derived from an EMBL/GenBank/DDBJ whole genome shotgun (WGS) entry which is preliminary data.</text>
</comment>
<sequence length="90" mass="10401">MFIISVLLPADNNLTKLPLFANISTGKYDKFSLFAQKFINDLITIITNYSFDEIDIDYLNKFLCFQATQFNTTSLDYVFTQFLADISNTF</sequence>
<accession>A0A397VEP3</accession>
<proteinExistence type="predicted"/>
<evidence type="ECO:0000313" key="1">
    <source>
        <dbReference type="EMBL" id="RIB20950.1"/>
    </source>
</evidence>
<gene>
    <name evidence="1" type="ORF">C2G38_2177932</name>
</gene>
<dbReference type="AlphaFoldDB" id="A0A397VEP3"/>
<organism evidence="1 2">
    <name type="scientific">Gigaspora rosea</name>
    <dbReference type="NCBI Taxonomy" id="44941"/>
    <lineage>
        <taxon>Eukaryota</taxon>
        <taxon>Fungi</taxon>
        <taxon>Fungi incertae sedis</taxon>
        <taxon>Mucoromycota</taxon>
        <taxon>Glomeromycotina</taxon>
        <taxon>Glomeromycetes</taxon>
        <taxon>Diversisporales</taxon>
        <taxon>Gigasporaceae</taxon>
        <taxon>Gigaspora</taxon>
    </lineage>
</organism>
<dbReference type="Proteomes" id="UP000266673">
    <property type="component" value="Unassembled WGS sequence"/>
</dbReference>
<reference evidence="1 2" key="1">
    <citation type="submission" date="2018-06" db="EMBL/GenBank/DDBJ databases">
        <title>Comparative genomics reveals the genomic features of Rhizophagus irregularis, R. cerebriforme, R. diaphanum and Gigaspora rosea, and their symbiotic lifestyle signature.</title>
        <authorList>
            <person name="Morin E."/>
            <person name="San Clemente H."/>
            <person name="Chen E.C.H."/>
            <person name="De La Providencia I."/>
            <person name="Hainaut M."/>
            <person name="Kuo A."/>
            <person name="Kohler A."/>
            <person name="Murat C."/>
            <person name="Tang N."/>
            <person name="Roy S."/>
            <person name="Loubradou J."/>
            <person name="Henrissat B."/>
            <person name="Grigoriev I.V."/>
            <person name="Corradi N."/>
            <person name="Roux C."/>
            <person name="Martin F.M."/>
        </authorList>
    </citation>
    <scope>NUCLEOTIDE SEQUENCE [LARGE SCALE GENOMIC DNA]</scope>
    <source>
        <strain evidence="1 2">DAOM 194757</strain>
    </source>
</reference>
<evidence type="ECO:0000313" key="2">
    <source>
        <dbReference type="Proteomes" id="UP000266673"/>
    </source>
</evidence>
<keyword evidence="2" id="KW-1185">Reference proteome</keyword>
<protein>
    <submittedName>
        <fullName evidence="1">Uncharacterized protein</fullName>
    </submittedName>
</protein>
<name>A0A397VEP3_9GLOM</name>